<reference evidence="1 2" key="1">
    <citation type="submission" date="2016-10" db="EMBL/GenBank/DDBJ databases">
        <authorList>
            <person name="de Groot N.N."/>
        </authorList>
    </citation>
    <scope>NUCLEOTIDE SEQUENCE [LARGE SCALE GENOMIC DNA]</scope>
    <source>
        <strain evidence="1 2">R5</strain>
    </source>
</reference>
<dbReference type="EMBL" id="FMZW01000034">
    <property type="protein sequence ID" value="SDE77399.1"/>
    <property type="molecule type" value="Genomic_DNA"/>
</dbReference>
<name>A0A1G7FNI9_9BRAD</name>
<evidence type="ECO:0000313" key="2">
    <source>
        <dbReference type="Proteomes" id="UP000199245"/>
    </source>
</evidence>
<gene>
    <name evidence="1" type="ORF">SAMN05216337_103487</name>
</gene>
<dbReference type="Proteomes" id="UP000199245">
    <property type="component" value="Unassembled WGS sequence"/>
</dbReference>
<accession>A0A1G7FNI9</accession>
<dbReference type="AlphaFoldDB" id="A0A1G7FNI9"/>
<dbReference type="NCBIfam" id="NF047593">
    <property type="entry name" value="IS66_ISAeme5_TnpA"/>
    <property type="match status" value="1"/>
</dbReference>
<sequence>MAPRRSWAKANYPYWSSHVESWYRSNQDAKEYCGRRKLSMATFERWIW</sequence>
<evidence type="ECO:0000313" key="1">
    <source>
        <dbReference type="EMBL" id="SDE77399.1"/>
    </source>
</evidence>
<protein>
    <recommendedName>
        <fullName evidence="3">Transposase</fullName>
    </recommendedName>
</protein>
<proteinExistence type="predicted"/>
<organism evidence="1 2">
    <name type="scientific">Bradyrhizobium brasilense</name>
    <dbReference type="NCBI Taxonomy" id="1419277"/>
    <lineage>
        <taxon>Bacteria</taxon>
        <taxon>Pseudomonadati</taxon>
        <taxon>Pseudomonadota</taxon>
        <taxon>Alphaproteobacteria</taxon>
        <taxon>Hyphomicrobiales</taxon>
        <taxon>Nitrobacteraceae</taxon>
        <taxon>Bradyrhizobium</taxon>
    </lineage>
</organism>
<evidence type="ECO:0008006" key="3">
    <source>
        <dbReference type="Google" id="ProtNLM"/>
    </source>
</evidence>